<comment type="caution">
    <text evidence="2">The sequence shown here is derived from an EMBL/GenBank/DDBJ whole genome shotgun (WGS) entry which is preliminary data.</text>
</comment>
<gene>
    <name evidence="2" type="ORF">BJY01DRAFT_246159</name>
</gene>
<sequence length="115" mass="12945">MTPSAFFETQLMIEETEYLRSIMRIEHFHRLYVSVGYAAQRMPRLKTISFGMMEPPYTELEFPEGRGAASAEGGIGSNNNNKPTLSFESQSGYIPDERVAAARGFSLDDLEVEDL</sequence>
<dbReference type="Proteomes" id="UP001610446">
    <property type="component" value="Unassembled WGS sequence"/>
</dbReference>
<feature type="compositionally biased region" description="Polar residues" evidence="1">
    <location>
        <begin position="77"/>
        <end position="89"/>
    </location>
</feature>
<evidence type="ECO:0000256" key="1">
    <source>
        <dbReference type="SAM" id="MobiDB-lite"/>
    </source>
</evidence>
<name>A0ABR4K9H2_9EURO</name>
<keyword evidence="3" id="KW-1185">Reference proteome</keyword>
<dbReference type="EMBL" id="JBFXLU010000046">
    <property type="protein sequence ID" value="KAL2848933.1"/>
    <property type="molecule type" value="Genomic_DNA"/>
</dbReference>
<evidence type="ECO:0000313" key="2">
    <source>
        <dbReference type="EMBL" id="KAL2848933.1"/>
    </source>
</evidence>
<accession>A0ABR4K9H2</accession>
<feature type="region of interest" description="Disordered" evidence="1">
    <location>
        <begin position="64"/>
        <end position="89"/>
    </location>
</feature>
<evidence type="ECO:0000313" key="3">
    <source>
        <dbReference type="Proteomes" id="UP001610446"/>
    </source>
</evidence>
<proteinExistence type="predicted"/>
<organism evidence="2 3">
    <name type="scientific">Aspergillus pseudoustus</name>
    <dbReference type="NCBI Taxonomy" id="1810923"/>
    <lineage>
        <taxon>Eukaryota</taxon>
        <taxon>Fungi</taxon>
        <taxon>Dikarya</taxon>
        <taxon>Ascomycota</taxon>
        <taxon>Pezizomycotina</taxon>
        <taxon>Eurotiomycetes</taxon>
        <taxon>Eurotiomycetidae</taxon>
        <taxon>Eurotiales</taxon>
        <taxon>Aspergillaceae</taxon>
        <taxon>Aspergillus</taxon>
        <taxon>Aspergillus subgen. Nidulantes</taxon>
    </lineage>
</organism>
<reference evidence="2 3" key="1">
    <citation type="submission" date="2024-07" db="EMBL/GenBank/DDBJ databases">
        <title>Section-level genome sequencing and comparative genomics of Aspergillus sections Usti and Cavernicolus.</title>
        <authorList>
            <consortium name="Lawrence Berkeley National Laboratory"/>
            <person name="Nybo J.L."/>
            <person name="Vesth T.C."/>
            <person name="Theobald S."/>
            <person name="Frisvad J.C."/>
            <person name="Larsen T.O."/>
            <person name="Kjaerboelling I."/>
            <person name="Rothschild-Mancinelli K."/>
            <person name="Lyhne E.K."/>
            <person name="Kogle M.E."/>
            <person name="Barry K."/>
            <person name="Clum A."/>
            <person name="Na H."/>
            <person name="Ledsgaard L."/>
            <person name="Lin J."/>
            <person name="Lipzen A."/>
            <person name="Kuo A."/>
            <person name="Riley R."/>
            <person name="Mondo S."/>
            <person name="Labutti K."/>
            <person name="Haridas S."/>
            <person name="Pangalinan J."/>
            <person name="Salamov A.A."/>
            <person name="Simmons B.A."/>
            <person name="Magnuson J.K."/>
            <person name="Chen J."/>
            <person name="Drula E."/>
            <person name="Henrissat B."/>
            <person name="Wiebenga A."/>
            <person name="Lubbers R.J."/>
            <person name="Gomes A.C."/>
            <person name="Makela M.R."/>
            <person name="Stajich J."/>
            <person name="Grigoriev I.V."/>
            <person name="Mortensen U.H."/>
            <person name="De Vries R.P."/>
            <person name="Baker S.E."/>
            <person name="Andersen M.R."/>
        </authorList>
    </citation>
    <scope>NUCLEOTIDE SEQUENCE [LARGE SCALE GENOMIC DNA]</scope>
    <source>
        <strain evidence="2 3">CBS 123904</strain>
    </source>
</reference>
<protein>
    <submittedName>
        <fullName evidence="2">Uncharacterized protein</fullName>
    </submittedName>
</protein>